<dbReference type="AlphaFoldDB" id="R4YTQ8"/>
<accession>R4YTQ8</accession>
<dbReference type="Proteomes" id="UP000032749">
    <property type="component" value="Chromosome"/>
</dbReference>
<dbReference type="InterPro" id="IPR023381">
    <property type="entry name" value="YP001051499.1-like_dom_sf"/>
</dbReference>
<dbReference type="Gene3D" id="1.20.1590.10">
    <property type="entry name" value="YP_001051499.1 domain like"/>
    <property type="match status" value="1"/>
</dbReference>
<evidence type="ECO:0000313" key="1">
    <source>
        <dbReference type="EMBL" id="CCK75979.1"/>
    </source>
</evidence>
<dbReference type="HOGENOM" id="CLU_1509131_0_0_6"/>
<protein>
    <submittedName>
        <fullName evidence="1">Uncharacterized protein</fullName>
    </submittedName>
</protein>
<dbReference type="KEGG" id="oai:OLEAN_C18030"/>
<sequence>MDFETLSQWRRAVYCAAMASRNRNHVLLFSDMLKQDAAPFTKLQTKTWAYLEGELKSLDNLERFFNEFDQWQTELLKEQDSFGAEAAQQACQSLYSATYALLDESANDCELVQLSNQQLFTEMADMGSETDELIQRHNEFEREVFDLLTSGKPKRECILAVRKLATEEDESSLGISLD</sequence>
<dbReference type="Pfam" id="PF04222">
    <property type="entry name" value="DUF416"/>
    <property type="match status" value="1"/>
</dbReference>
<organism evidence="1 2">
    <name type="scientific">Oleispira antarctica RB-8</name>
    <dbReference type="NCBI Taxonomy" id="698738"/>
    <lineage>
        <taxon>Bacteria</taxon>
        <taxon>Pseudomonadati</taxon>
        <taxon>Pseudomonadota</taxon>
        <taxon>Gammaproteobacteria</taxon>
        <taxon>Oceanospirillales</taxon>
        <taxon>Oceanospirillaceae</taxon>
        <taxon>Oleispira</taxon>
    </lineage>
</organism>
<name>R4YTQ8_OLEAN</name>
<evidence type="ECO:0000313" key="2">
    <source>
        <dbReference type="Proteomes" id="UP000032749"/>
    </source>
</evidence>
<reference evidence="1 2" key="1">
    <citation type="journal article" date="2013" name="Nat. Commun.">
        <title>Genome sequence and functional genomic analysis of the oil-degrading bacterium Oleispira antarctica.</title>
        <authorList>
            <person name="Kube M."/>
            <person name="Chernikova T.N."/>
            <person name="Al-Ramahi Y."/>
            <person name="Beloqui A."/>
            <person name="Lopez-Cortez N."/>
            <person name="Guazzaroni M.E."/>
            <person name="Heipieper H.J."/>
            <person name="Klages S."/>
            <person name="Kotsyurbenko O.R."/>
            <person name="Langer I."/>
            <person name="Nechitaylo T.Y."/>
            <person name="Lunsdorf H."/>
            <person name="Fernandez M."/>
            <person name="Juarez S."/>
            <person name="Ciordia S."/>
            <person name="Singer A."/>
            <person name="Kagan O."/>
            <person name="Egorova O."/>
            <person name="Petit P.A."/>
            <person name="Stogios P."/>
            <person name="Kim Y."/>
            <person name="Tchigvintsev A."/>
            <person name="Flick R."/>
            <person name="Denaro R."/>
            <person name="Genovese M."/>
            <person name="Albar J.P."/>
            <person name="Reva O.N."/>
            <person name="Martinez-Gomariz M."/>
            <person name="Tran H."/>
            <person name="Ferrer M."/>
            <person name="Savchenko A."/>
            <person name="Yakunin A.F."/>
            <person name="Yakimov M.M."/>
            <person name="Golyshina O.V."/>
            <person name="Reinhardt R."/>
            <person name="Golyshin P.N."/>
        </authorList>
    </citation>
    <scope>NUCLEOTIDE SEQUENCE [LARGE SCALE GENOMIC DNA]</scope>
</reference>
<dbReference type="OrthoDB" id="6120659at2"/>
<dbReference type="EMBL" id="FO203512">
    <property type="protein sequence ID" value="CCK75979.1"/>
    <property type="molecule type" value="Genomic_DNA"/>
</dbReference>
<gene>
    <name evidence="1" type="ORF">OLEAN_C18030</name>
</gene>
<dbReference type="InterPro" id="IPR007338">
    <property type="entry name" value="DUF416"/>
</dbReference>
<dbReference type="STRING" id="698738.OLEAN_C18030"/>
<keyword evidence="2" id="KW-1185">Reference proteome</keyword>
<proteinExistence type="predicted"/>